<dbReference type="Gene3D" id="2.60.40.420">
    <property type="entry name" value="Cupredoxins - blue copper proteins"/>
    <property type="match status" value="1"/>
</dbReference>
<dbReference type="SUPFAM" id="SSF49503">
    <property type="entry name" value="Cupredoxins"/>
    <property type="match status" value="1"/>
</dbReference>
<evidence type="ECO:0000259" key="12">
    <source>
        <dbReference type="Pfam" id="PF00127"/>
    </source>
</evidence>
<feature type="coiled-coil region" evidence="10">
    <location>
        <begin position="109"/>
        <end position="136"/>
    </location>
</feature>
<protein>
    <recommendedName>
        <fullName evidence="2 8">Pseudoazurin</fullName>
    </recommendedName>
</protein>
<keyword evidence="11" id="KW-0732">Signal</keyword>
<sequence length="145" mass="15670">MKKVILGLAAGVLCLSLAQAKDHQVKMLNKNADGTMTFEPLLVKAAVGDTITFIPTDKGHDAKSTLVPDGAQPFSGKINEQFTYKLEKEGVYVYVCTPHRPMNMSGLVQVGKAANLDKAKEEIEKIESKAVTNKGRLKKAAEGIK</sequence>
<feature type="signal peptide" evidence="11">
    <location>
        <begin position="1"/>
        <end position="20"/>
    </location>
</feature>
<evidence type="ECO:0000256" key="8">
    <source>
        <dbReference type="NCBIfam" id="TIGR02375"/>
    </source>
</evidence>
<reference evidence="13 14" key="1">
    <citation type="journal article" date="2014" name="Genome Announc.">
        <title>Draft genome sequences of eight enterohepatic helicobacter species isolated from both laboratory and wild rodents.</title>
        <authorList>
            <person name="Sheh A."/>
            <person name="Shen Z."/>
            <person name="Fox J.G."/>
        </authorList>
    </citation>
    <scope>NUCLEOTIDE SEQUENCE [LARGE SCALE GENOMIC DNA]</scope>
    <source>
        <strain evidence="13 14">MIT 09-6949</strain>
    </source>
</reference>
<feature type="domain" description="Blue (type 1) copper" evidence="12">
    <location>
        <begin position="26"/>
        <end position="110"/>
    </location>
</feature>
<dbReference type="OrthoDB" id="9757546at2"/>
<feature type="binding site" evidence="9">
    <location>
        <position position="104"/>
    </location>
    <ligand>
        <name>Cu cation</name>
        <dbReference type="ChEBI" id="CHEBI:23378"/>
    </ligand>
</feature>
<keyword evidence="7 9" id="KW-0186">Copper</keyword>
<organism evidence="13 14">
    <name type="scientific">Helicobacter jaachi</name>
    <dbReference type="NCBI Taxonomy" id="1677920"/>
    <lineage>
        <taxon>Bacteria</taxon>
        <taxon>Pseudomonadati</taxon>
        <taxon>Campylobacterota</taxon>
        <taxon>Epsilonproteobacteria</taxon>
        <taxon>Campylobacterales</taxon>
        <taxon>Helicobacteraceae</taxon>
        <taxon>Helicobacter</taxon>
    </lineage>
</organism>
<dbReference type="CDD" id="cd04218">
    <property type="entry name" value="Pseudoazurin"/>
    <property type="match status" value="1"/>
</dbReference>
<dbReference type="GO" id="GO:0009055">
    <property type="term" value="F:electron transfer activity"/>
    <property type="evidence" value="ECO:0007669"/>
    <property type="project" value="InterPro"/>
</dbReference>
<evidence type="ECO:0000256" key="2">
    <source>
        <dbReference type="ARBA" id="ARBA00016984"/>
    </source>
</evidence>
<feature type="binding site" evidence="9">
    <location>
        <position position="99"/>
    </location>
    <ligand>
        <name>Cu cation</name>
        <dbReference type="ChEBI" id="CHEBI:23378"/>
    </ligand>
</feature>
<dbReference type="RefSeq" id="WP_034352953.1">
    <property type="nucleotide sequence ID" value="NZ_JRPR02000003.1"/>
</dbReference>
<keyword evidence="14" id="KW-1185">Reference proteome</keyword>
<dbReference type="InterPro" id="IPR008972">
    <property type="entry name" value="Cupredoxin"/>
</dbReference>
<evidence type="ECO:0000256" key="1">
    <source>
        <dbReference type="ARBA" id="ARBA00004418"/>
    </source>
</evidence>
<evidence type="ECO:0000256" key="11">
    <source>
        <dbReference type="SAM" id="SignalP"/>
    </source>
</evidence>
<accession>A0A4U8TD15</accession>
<name>A0A4U8TD15_9HELI</name>
<dbReference type="EMBL" id="JRPR02000003">
    <property type="protein sequence ID" value="TLD96537.1"/>
    <property type="molecule type" value="Genomic_DNA"/>
</dbReference>
<evidence type="ECO:0000313" key="14">
    <source>
        <dbReference type="Proteomes" id="UP000029733"/>
    </source>
</evidence>
<evidence type="ECO:0000256" key="4">
    <source>
        <dbReference type="ARBA" id="ARBA00022723"/>
    </source>
</evidence>
<dbReference type="Pfam" id="PF00127">
    <property type="entry name" value="Copper-bind"/>
    <property type="match status" value="1"/>
</dbReference>
<dbReference type="InterPro" id="IPR002386">
    <property type="entry name" value="Amicyanin/Pseudoazurin"/>
</dbReference>
<feature type="chain" id="PRO_5020480876" description="Pseudoazurin" evidence="11">
    <location>
        <begin position="21"/>
        <end position="145"/>
    </location>
</feature>
<proteinExistence type="predicted"/>
<dbReference type="PRINTS" id="PR00155">
    <property type="entry name" value="AMICYANIN"/>
</dbReference>
<keyword evidence="10" id="KW-0175">Coiled coil</keyword>
<comment type="cofactor">
    <cofactor evidence="9">
        <name>Cu cation</name>
        <dbReference type="ChEBI" id="CHEBI:23378"/>
    </cofactor>
    <text evidence="9">Binds 1 copper ion per subunit.</text>
</comment>
<evidence type="ECO:0000256" key="5">
    <source>
        <dbReference type="ARBA" id="ARBA00022764"/>
    </source>
</evidence>
<comment type="caution">
    <text evidence="13">The sequence shown here is derived from an EMBL/GenBank/DDBJ whole genome shotgun (WGS) entry which is preliminary data.</text>
</comment>
<comment type="subcellular location">
    <subcellularLocation>
        <location evidence="1">Periplasm</location>
    </subcellularLocation>
</comment>
<gene>
    <name evidence="13" type="ORF">LS71_005595</name>
</gene>
<evidence type="ECO:0000256" key="7">
    <source>
        <dbReference type="ARBA" id="ARBA00023008"/>
    </source>
</evidence>
<evidence type="ECO:0000256" key="9">
    <source>
        <dbReference type="PIRSR" id="PIRSR602386-1"/>
    </source>
</evidence>
<dbReference type="InterPro" id="IPR000923">
    <property type="entry name" value="BlueCu_1"/>
</dbReference>
<dbReference type="InterPro" id="IPR012745">
    <property type="entry name" value="Pseudoazurin"/>
</dbReference>
<dbReference type="GO" id="GO:0005507">
    <property type="term" value="F:copper ion binding"/>
    <property type="evidence" value="ECO:0007669"/>
    <property type="project" value="UniProtKB-UniRule"/>
</dbReference>
<keyword evidence="6" id="KW-0249">Electron transport</keyword>
<dbReference type="NCBIfam" id="TIGR02375">
    <property type="entry name" value="pseudoazurin"/>
    <property type="match status" value="1"/>
</dbReference>
<dbReference type="STRING" id="1677920.LS71_01995"/>
<keyword evidence="4 9" id="KW-0479">Metal-binding</keyword>
<feature type="binding site" evidence="9">
    <location>
        <position position="60"/>
    </location>
    <ligand>
        <name>Cu cation</name>
        <dbReference type="ChEBI" id="CHEBI:23378"/>
    </ligand>
</feature>
<feature type="binding site" evidence="9">
    <location>
        <position position="96"/>
    </location>
    <ligand>
        <name>Cu cation</name>
        <dbReference type="ChEBI" id="CHEBI:23378"/>
    </ligand>
</feature>
<dbReference type="GO" id="GO:0042597">
    <property type="term" value="C:periplasmic space"/>
    <property type="evidence" value="ECO:0007669"/>
    <property type="project" value="UniProtKB-SubCell"/>
</dbReference>
<keyword evidence="3" id="KW-0813">Transport</keyword>
<evidence type="ECO:0000256" key="6">
    <source>
        <dbReference type="ARBA" id="ARBA00022982"/>
    </source>
</evidence>
<keyword evidence="5" id="KW-0574">Periplasm</keyword>
<evidence type="ECO:0000313" key="13">
    <source>
        <dbReference type="EMBL" id="TLD96537.1"/>
    </source>
</evidence>
<evidence type="ECO:0000256" key="3">
    <source>
        <dbReference type="ARBA" id="ARBA00022448"/>
    </source>
</evidence>
<dbReference type="PROSITE" id="PS00196">
    <property type="entry name" value="COPPER_BLUE"/>
    <property type="match status" value="1"/>
</dbReference>
<evidence type="ECO:0000256" key="10">
    <source>
        <dbReference type="SAM" id="Coils"/>
    </source>
</evidence>
<dbReference type="Proteomes" id="UP000029733">
    <property type="component" value="Unassembled WGS sequence"/>
</dbReference>
<dbReference type="PRINTS" id="PR00156">
    <property type="entry name" value="COPPERBLUE"/>
</dbReference>
<dbReference type="InterPro" id="IPR001235">
    <property type="entry name" value="Copper_blue_Plastocyanin"/>
</dbReference>
<dbReference type="AlphaFoldDB" id="A0A4U8TD15"/>
<dbReference type="InterPro" id="IPR028871">
    <property type="entry name" value="BlueCu_1_BS"/>
</dbReference>